<dbReference type="PROSITE" id="PS50929">
    <property type="entry name" value="ABC_TM1F"/>
    <property type="match status" value="1"/>
</dbReference>
<sequence length="575" mass="64941">MKKILSHLKPYRLHMIVAWSLMLIELAVELMLPFFLGKMIDEGIVTQNMDIVVKWGVLMLALALFSFIAGMLNSFYSSYVTFHYGYDIRQRLFEKIQSFSFKNLHHFPTSGLITRFTNDVRMVQNGIFMGLRIMLRAPLLVIGGVIMAFLVNWRISIVFLISVPALVLLILWVIKKASPLFTKVQVRLDRVNRVMQENLSGIRLIKAFLRKNFEESRFKEVNTELMNRTKSALRLIESSMPVLLFGMNMSLLVILWYGSNEVQAGQAQVGEVVAIINYALRVSMAITMFGFLTMALSRMKASADRLQIVMDEEVDLLEKSDASKDLKVTAGKVEFSQVDFYYPETTNQVLDQLSFTVQPEERIAIIGATGSGKSTLFQLIPRLYDTTGGQVKIDDVDVRDYPLDILRMAIGFVPQAPLLFTGSIEENIRWGKNDASKEEIIQAAKDAQIHETIMEQPRGYETKIGQKGVNLSGGQKQRVSIARALIRNPKILLLDDSTSSLDLKTESKLLQAIQTYGCTTFIVTQKIDTAKSCDRIILMDDGQILAQGSHEELVETSELYRKIVASQVGDENLYA</sequence>
<dbReference type="Pfam" id="PF00664">
    <property type="entry name" value="ABC_membrane"/>
    <property type="match status" value="1"/>
</dbReference>
<evidence type="ECO:0000313" key="12">
    <source>
        <dbReference type="EMBL" id="TSJ62455.1"/>
    </source>
</evidence>
<evidence type="ECO:0000256" key="1">
    <source>
        <dbReference type="ARBA" id="ARBA00004651"/>
    </source>
</evidence>
<evidence type="ECO:0000256" key="8">
    <source>
        <dbReference type="ARBA" id="ARBA00023136"/>
    </source>
</evidence>
<feature type="transmembrane region" description="Helical" evidence="9">
    <location>
        <begin position="235"/>
        <end position="258"/>
    </location>
</feature>
<dbReference type="InterPro" id="IPR039421">
    <property type="entry name" value="Type_1_exporter"/>
</dbReference>
<dbReference type="AlphaFoldDB" id="A0A556PDJ1"/>
<evidence type="ECO:0000259" key="10">
    <source>
        <dbReference type="PROSITE" id="PS50893"/>
    </source>
</evidence>
<dbReference type="OrthoDB" id="9770415at2"/>
<evidence type="ECO:0000313" key="13">
    <source>
        <dbReference type="Proteomes" id="UP000316425"/>
    </source>
</evidence>
<evidence type="ECO:0000256" key="6">
    <source>
        <dbReference type="ARBA" id="ARBA00022840"/>
    </source>
</evidence>
<keyword evidence="6 12" id="KW-0067">ATP-binding</keyword>
<dbReference type="InterPro" id="IPR003439">
    <property type="entry name" value="ABC_transporter-like_ATP-bd"/>
</dbReference>
<evidence type="ECO:0000256" key="5">
    <source>
        <dbReference type="ARBA" id="ARBA00022741"/>
    </source>
</evidence>
<organism evidence="12 13">
    <name type="scientific">Allobacillus salarius</name>
    <dbReference type="NCBI Taxonomy" id="1955272"/>
    <lineage>
        <taxon>Bacteria</taxon>
        <taxon>Bacillati</taxon>
        <taxon>Bacillota</taxon>
        <taxon>Bacilli</taxon>
        <taxon>Bacillales</taxon>
        <taxon>Bacillaceae</taxon>
        <taxon>Allobacillus</taxon>
    </lineage>
</organism>
<feature type="transmembrane region" description="Helical" evidence="9">
    <location>
        <begin position="133"/>
        <end position="151"/>
    </location>
</feature>
<feature type="domain" description="ABC transporter" evidence="10">
    <location>
        <begin position="333"/>
        <end position="566"/>
    </location>
</feature>
<dbReference type="PROSITE" id="PS50893">
    <property type="entry name" value="ABC_TRANSPORTER_2"/>
    <property type="match status" value="1"/>
</dbReference>
<keyword evidence="5" id="KW-0547">Nucleotide-binding</keyword>
<dbReference type="PROSITE" id="PS00211">
    <property type="entry name" value="ABC_TRANSPORTER_1"/>
    <property type="match status" value="1"/>
</dbReference>
<dbReference type="GO" id="GO:0015421">
    <property type="term" value="F:ABC-type oligopeptide transporter activity"/>
    <property type="evidence" value="ECO:0007669"/>
    <property type="project" value="TreeGrafter"/>
</dbReference>
<dbReference type="Gene3D" id="1.20.1560.10">
    <property type="entry name" value="ABC transporter type 1, transmembrane domain"/>
    <property type="match status" value="1"/>
</dbReference>
<dbReference type="InterPro" id="IPR017871">
    <property type="entry name" value="ABC_transporter-like_CS"/>
</dbReference>
<dbReference type="InterPro" id="IPR036640">
    <property type="entry name" value="ABC1_TM_sf"/>
</dbReference>
<evidence type="ECO:0000256" key="9">
    <source>
        <dbReference type="SAM" id="Phobius"/>
    </source>
</evidence>
<dbReference type="RefSeq" id="WP_144089236.1">
    <property type="nucleotide sequence ID" value="NZ_VMHE01000020.1"/>
</dbReference>
<protein>
    <submittedName>
        <fullName evidence="12">ABC transporter ATP-binding protein</fullName>
    </submittedName>
</protein>
<feature type="transmembrane region" description="Helical" evidence="9">
    <location>
        <begin position="12"/>
        <end position="35"/>
    </location>
</feature>
<comment type="caution">
    <text evidence="12">The sequence shown here is derived from an EMBL/GenBank/DDBJ whole genome shotgun (WGS) entry which is preliminary data.</text>
</comment>
<evidence type="ECO:0000256" key="4">
    <source>
        <dbReference type="ARBA" id="ARBA00022692"/>
    </source>
</evidence>
<evidence type="ECO:0000256" key="2">
    <source>
        <dbReference type="ARBA" id="ARBA00022448"/>
    </source>
</evidence>
<keyword evidence="2" id="KW-0813">Transport</keyword>
<dbReference type="InterPro" id="IPR003593">
    <property type="entry name" value="AAA+_ATPase"/>
</dbReference>
<name>A0A556PDJ1_9BACI</name>
<feature type="transmembrane region" description="Helical" evidence="9">
    <location>
        <begin position="55"/>
        <end position="76"/>
    </location>
</feature>
<accession>A0A556PDJ1</accession>
<proteinExistence type="predicted"/>
<dbReference type="SUPFAM" id="SSF90123">
    <property type="entry name" value="ABC transporter transmembrane region"/>
    <property type="match status" value="1"/>
</dbReference>
<dbReference type="PANTHER" id="PTHR43394:SF1">
    <property type="entry name" value="ATP-BINDING CASSETTE SUB-FAMILY B MEMBER 10, MITOCHONDRIAL"/>
    <property type="match status" value="1"/>
</dbReference>
<dbReference type="GO" id="GO:0005524">
    <property type="term" value="F:ATP binding"/>
    <property type="evidence" value="ECO:0007669"/>
    <property type="project" value="UniProtKB-KW"/>
</dbReference>
<dbReference type="GO" id="GO:0016887">
    <property type="term" value="F:ATP hydrolysis activity"/>
    <property type="evidence" value="ECO:0007669"/>
    <property type="project" value="InterPro"/>
</dbReference>
<evidence type="ECO:0000256" key="3">
    <source>
        <dbReference type="ARBA" id="ARBA00022475"/>
    </source>
</evidence>
<dbReference type="Pfam" id="PF00005">
    <property type="entry name" value="ABC_tran"/>
    <property type="match status" value="1"/>
</dbReference>
<keyword evidence="8 9" id="KW-0472">Membrane</keyword>
<comment type="subcellular location">
    <subcellularLocation>
        <location evidence="1">Cell membrane</location>
        <topology evidence="1">Multi-pass membrane protein</topology>
    </subcellularLocation>
</comment>
<feature type="transmembrane region" description="Helical" evidence="9">
    <location>
        <begin position="157"/>
        <end position="174"/>
    </location>
</feature>
<keyword evidence="7 9" id="KW-1133">Transmembrane helix</keyword>
<evidence type="ECO:0000259" key="11">
    <source>
        <dbReference type="PROSITE" id="PS50929"/>
    </source>
</evidence>
<dbReference type="Proteomes" id="UP000316425">
    <property type="component" value="Unassembled WGS sequence"/>
</dbReference>
<reference evidence="12 13" key="1">
    <citation type="submission" date="2019-07" db="EMBL/GenBank/DDBJ databases">
        <title>Allobacillus sp. nov. SKP isolated from shrimp paste of Euphausiacea.</title>
        <authorList>
            <person name="Kanchanasin P."/>
            <person name="Tanasupawat S."/>
            <person name="Shi W."/>
            <person name="Wu L."/>
            <person name="Ma J."/>
        </authorList>
    </citation>
    <scope>NUCLEOTIDE SEQUENCE [LARGE SCALE GENOMIC DNA]</scope>
    <source>
        <strain evidence="12 13">SKP4-8</strain>
    </source>
</reference>
<dbReference type="InterPro" id="IPR011527">
    <property type="entry name" value="ABC1_TM_dom"/>
</dbReference>
<gene>
    <name evidence="12" type="ORF">FPQ13_10245</name>
</gene>
<dbReference type="Gene3D" id="3.40.50.300">
    <property type="entry name" value="P-loop containing nucleotide triphosphate hydrolases"/>
    <property type="match status" value="1"/>
</dbReference>
<dbReference type="GO" id="GO:0005886">
    <property type="term" value="C:plasma membrane"/>
    <property type="evidence" value="ECO:0007669"/>
    <property type="project" value="UniProtKB-SubCell"/>
</dbReference>
<dbReference type="SMART" id="SM00382">
    <property type="entry name" value="AAA"/>
    <property type="match status" value="1"/>
</dbReference>
<dbReference type="CDD" id="cd18548">
    <property type="entry name" value="ABC_6TM_Tm287_like"/>
    <property type="match status" value="1"/>
</dbReference>
<evidence type="ECO:0000256" key="7">
    <source>
        <dbReference type="ARBA" id="ARBA00022989"/>
    </source>
</evidence>
<dbReference type="FunFam" id="3.40.50.300:FF:000221">
    <property type="entry name" value="Multidrug ABC transporter ATP-binding protein"/>
    <property type="match status" value="1"/>
</dbReference>
<dbReference type="InterPro" id="IPR027417">
    <property type="entry name" value="P-loop_NTPase"/>
</dbReference>
<feature type="transmembrane region" description="Helical" evidence="9">
    <location>
        <begin position="278"/>
        <end position="296"/>
    </location>
</feature>
<dbReference type="PANTHER" id="PTHR43394">
    <property type="entry name" value="ATP-DEPENDENT PERMEASE MDL1, MITOCHONDRIAL"/>
    <property type="match status" value="1"/>
</dbReference>
<keyword evidence="3" id="KW-1003">Cell membrane</keyword>
<keyword evidence="13" id="KW-1185">Reference proteome</keyword>
<dbReference type="SUPFAM" id="SSF52540">
    <property type="entry name" value="P-loop containing nucleoside triphosphate hydrolases"/>
    <property type="match status" value="1"/>
</dbReference>
<feature type="domain" description="ABC transmembrane type-1" evidence="11">
    <location>
        <begin position="21"/>
        <end position="298"/>
    </location>
</feature>
<keyword evidence="4 9" id="KW-0812">Transmembrane</keyword>
<dbReference type="EMBL" id="VMHE01000020">
    <property type="protein sequence ID" value="TSJ62455.1"/>
    <property type="molecule type" value="Genomic_DNA"/>
</dbReference>